<dbReference type="CDD" id="cd00077">
    <property type="entry name" value="HDc"/>
    <property type="match status" value="1"/>
</dbReference>
<accession>A0NIB5</accession>
<dbReference type="GO" id="GO:0004527">
    <property type="term" value="F:exonuclease activity"/>
    <property type="evidence" value="ECO:0007669"/>
    <property type="project" value="UniProtKB-KW"/>
</dbReference>
<reference evidence="4 5" key="1">
    <citation type="submission" date="2006-11" db="EMBL/GenBank/DDBJ databases">
        <authorList>
            <consortium name="Laboratoire de Microbiologie (Universite Bourgogne)"/>
            <consortium name="GENOME Express"/>
            <consortium name="UMR Oenologie Ampelologie (Universite Bordeaux 2)"/>
            <person name="Guzzo J."/>
        </authorList>
    </citation>
    <scope>NUCLEOTIDE SEQUENCE [LARGE SCALE GENOMIC DNA]</scope>
    <source>
        <strain evidence="4 5">ATCC BAA-1163</strain>
    </source>
</reference>
<dbReference type="Pfam" id="PF01966">
    <property type="entry name" value="HD"/>
    <property type="match status" value="1"/>
</dbReference>
<evidence type="ECO:0000256" key="1">
    <source>
        <dbReference type="ARBA" id="ARBA00022801"/>
    </source>
</evidence>
<dbReference type="EMBL" id="AAUV01000042">
    <property type="protein sequence ID" value="EAV39751.1"/>
    <property type="molecule type" value="Genomic_DNA"/>
</dbReference>
<dbReference type="InterPro" id="IPR006674">
    <property type="entry name" value="HD_domain"/>
</dbReference>
<dbReference type="HOGENOM" id="CLU_056349_2_0_9"/>
<keyword evidence="1" id="KW-0378">Hydrolase</keyword>
<comment type="caution">
    <text evidence="4">The sequence shown here is derived from an EMBL/GenBank/DDBJ whole genome shotgun (WGS) entry which is preliminary data.</text>
</comment>
<organism evidence="4 5">
    <name type="scientific">Oenococcus oeni ATCC BAA-1163</name>
    <dbReference type="NCBI Taxonomy" id="379360"/>
    <lineage>
        <taxon>Bacteria</taxon>
        <taxon>Bacillati</taxon>
        <taxon>Bacillota</taxon>
        <taxon>Bacilli</taxon>
        <taxon>Lactobacillales</taxon>
        <taxon>Lactobacillaceae</taxon>
        <taxon>Oenococcus</taxon>
    </lineage>
</organism>
<protein>
    <submittedName>
        <fullName evidence="4">Cmp-binding-factor 1</fullName>
    </submittedName>
</protein>
<dbReference type="InterPro" id="IPR003607">
    <property type="entry name" value="HD/PDEase_dom"/>
</dbReference>
<evidence type="ECO:0000259" key="3">
    <source>
        <dbReference type="Pfam" id="PF01966"/>
    </source>
</evidence>
<dbReference type="FunFam" id="1.10.3210.10:FF:000008">
    <property type="entry name" value="3'-5' exoribonuclease YhaM"/>
    <property type="match status" value="1"/>
</dbReference>
<dbReference type="CDD" id="cd04492">
    <property type="entry name" value="YhaM_OBF_like"/>
    <property type="match status" value="1"/>
</dbReference>
<dbReference type="SUPFAM" id="SSF109604">
    <property type="entry name" value="HD-domain/PDEase-like"/>
    <property type="match status" value="1"/>
</dbReference>
<dbReference type="InterPro" id="IPR006675">
    <property type="entry name" value="HDIG_dom"/>
</dbReference>
<dbReference type="GO" id="GO:0031125">
    <property type="term" value="P:rRNA 3'-end processing"/>
    <property type="evidence" value="ECO:0007669"/>
    <property type="project" value="TreeGrafter"/>
</dbReference>
<dbReference type="PANTHER" id="PTHR37294">
    <property type="entry name" value="3'-5' EXORIBONUCLEASE YHAM"/>
    <property type="match status" value="1"/>
</dbReference>
<keyword evidence="2" id="KW-0540">Nuclease</keyword>
<sequence>MPMLNEHKKGENYSIYLLIKSAEKRMTSKSSPYIRLTLTDRSGEIQANLWDAVRKNVPIYVPGKVVILNVLQDEYQSKPQLKIQEIRLANGTEPSDPSCNEISSPVSKKELQSQINDLLFQITNPTWNRVVRNILNKYADKYYEYPAAEKIHHAYRGGLAFHSLSIAKLALAVSDLYPQINRSLLLAGALLHDIGKTKELSGPVGTEYTTEGQLLGHIVIGDEIIVQAAEELGFDLNSEDMLLLRHLILSHHNKLEFGSPIQPRELEAFVLSKLDDLDSHIQLITTAVNKTSAGNFSEKIFAADNQAYYRPKTDLSEKSDQNDD</sequence>
<gene>
    <name evidence="4" type="ORF">OENOO_47008</name>
</gene>
<dbReference type="PANTHER" id="PTHR37294:SF1">
    <property type="entry name" value="3'-5' EXORIBONUCLEASE YHAM"/>
    <property type="match status" value="1"/>
</dbReference>
<dbReference type="NCBIfam" id="TIGR00277">
    <property type="entry name" value="HDIG"/>
    <property type="match status" value="1"/>
</dbReference>
<keyword evidence="2" id="KW-0269">Exonuclease</keyword>
<dbReference type="InterPro" id="IPR050798">
    <property type="entry name" value="YhaM_exoribonuc/phosphodiest"/>
</dbReference>
<evidence type="ECO:0000313" key="4">
    <source>
        <dbReference type="EMBL" id="EAV39751.1"/>
    </source>
</evidence>
<dbReference type="AlphaFoldDB" id="A0NIB5"/>
<dbReference type="Gene3D" id="1.10.3210.10">
    <property type="entry name" value="Hypothetical protein af1432"/>
    <property type="match status" value="1"/>
</dbReference>
<name>A0NIB5_OENOE</name>
<evidence type="ECO:0000313" key="5">
    <source>
        <dbReference type="Proteomes" id="UP000003346"/>
    </source>
</evidence>
<dbReference type="Proteomes" id="UP000003346">
    <property type="component" value="Unassembled WGS sequence"/>
</dbReference>
<proteinExistence type="predicted"/>
<evidence type="ECO:0000256" key="2">
    <source>
        <dbReference type="ARBA" id="ARBA00022839"/>
    </source>
</evidence>
<feature type="domain" description="HD" evidence="3">
    <location>
        <begin position="162"/>
        <end position="278"/>
    </location>
</feature>